<feature type="domain" description="Amidohydrolase-related" evidence="9">
    <location>
        <begin position="71"/>
        <end position="407"/>
    </location>
</feature>
<evidence type="ECO:0000256" key="4">
    <source>
        <dbReference type="ARBA" id="ARBA00022801"/>
    </source>
</evidence>
<dbReference type="Proteomes" id="UP000192907">
    <property type="component" value="Unassembled WGS sequence"/>
</dbReference>
<dbReference type="InterPro" id="IPR005920">
    <property type="entry name" value="HutI"/>
</dbReference>
<dbReference type="SUPFAM" id="SSF51338">
    <property type="entry name" value="Composite domain of metallo-dependent hydrolases"/>
    <property type="match status" value="1"/>
</dbReference>
<dbReference type="PANTHER" id="PTHR42752">
    <property type="entry name" value="IMIDAZOLONEPROPIONASE"/>
    <property type="match status" value="1"/>
</dbReference>
<dbReference type="Gene3D" id="3.20.20.140">
    <property type="entry name" value="Metal-dependent hydrolases"/>
    <property type="match status" value="1"/>
</dbReference>
<dbReference type="GO" id="GO:0050480">
    <property type="term" value="F:imidazolonepropionase activity"/>
    <property type="evidence" value="ECO:0007669"/>
    <property type="project" value="UniProtKB-UniRule"/>
</dbReference>
<organism evidence="10 11">
    <name type="scientific">Pseudobacteriovorax antillogorgiicola</name>
    <dbReference type="NCBI Taxonomy" id="1513793"/>
    <lineage>
        <taxon>Bacteria</taxon>
        <taxon>Pseudomonadati</taxon>
        <taxon>Bdellovibrionota</taxon>
        <taxon>Oligoflexia</taxon>
        <taxon>Oligoflexales</taxon>
        <taxon>Pseudobacteriovoracaceae</taxon>
        <taxon>Pseudobacteriovorax</taxon>
    </lineage>
</organism>
<accession>A0A1Y6B7C4</accession>
<evidence type="ECO:0000313" key="10">
    <source>
        <dbReference type="EMBL" id="SME94438.1"/>
    </source>
</evidence>
<keyword evidence="3" id="KW-0479">Metal-binding</keyword>
<comment type="pathway">
    <text evidence="1">Amino-acid degradation.</text>
</comment>
<dbReference type="InterPro" id="IPR006680">
    <property type="entry name" value="Amidohydro-rel"/>
</dbReference>
<dbReference type="InterPro" id="IPR011059">
    <property type="entry name" value="Metal-dep_hydrolase_composite"/>
</dbReference>
<reference evidence="11" key="1">
    <citation type="submission" date="2017-04" db="EMBL/GenBank/DDBJ databases">
        <authorList>
            <person name="Varghese N."/>
            <person name="Submissions S."/>
        </authorList>
    </citation>
    <scope>NUCLEOTIDE SEQUENCE [LARGE SCALE GENOMIC DNA]</scope>
    <source>
        <strain evidence="11">RKEM611</strain>
    </source>
</reference>
<gene>
    <name evidence="10" type="ORF">SAMN06296036_102117</name>
</gene>
<evidence type="ECO:0000256" key="7">
    <source>
        <dbReference type="ARBA" id="ARBA00023004"/>
    </source>
</evidence>
<keyword evidence="4" id="KW-0378">Hydrolase</keyword>
<dbReference type="OrthoDB" id="5288479at2"/>
<dbReference type="GO" id="GO:0019556">
    <property type="term" value="P:L-histidine catabolic process to glutamate and formamide"/>
    <property type="evidence" value="ECO:0007669"/>
    <property type="project" value="UniProtKB-UniRule"/>
</dbReference>
<dbReference type="SUPFAM" id="SSF51556">
    <property type="entry name" value="Metallo-dependent hydrolases"/>
    <property type="match status" value="1"/>
</dbReference>
<evidence type="ECO:0000256" key="3">
    <source>
        <dbReference type="ARBA" id="ARBA00022723"/>
    </source>
</evidence>
<keyword evidence="11" id="KW-1185">Reference proteome</keyword>
<dbReference type="STRING" id="1513793.SAMN06296036_102117"/>
<evidence type="ECO:0000256" key="1">
    <source>
        <dbReference type="ARBA" id="ARBA00005023"/>
    </source>
</evidence>
<evidence type="ECO:0000256" key="8">
    <source>
        <dbReference type="NCBIfam" id="TIGR01224"/>
    </source>
</evidence>
<evidence type="ECO:0000256" key="5">
    <source>
        <dbReference type="ARBA" id="ARBA00022808"/>
    </source>
</evidence>
<sequence length="416" mass="44912">MSQLLVTHIGELVSLAPLAKEQRCTQIVEQDLGVLSNAWLAIEDGKVLKLGSGPIPEELQGYPKLNAGGGLVLPGLVDCHTHPIFGGDRSHEFAARLSGKTYQDIAAEGGGIQSTIRHSRTASDTELDEGCRRNLKRFLEHGVTTVECKSGYGQSPQEEIRMLRILKKLAEEGPQTLSITYLGLHAKAYDYQDKTHFIEEMTAALKTIQADNLAEWVDAFVERGYFEVEDCERFFSEAQRLGFKIRIHADEFADSRAAGAAAQWQAYSADHLEEASVEGIKAMADSGVVAVLLPGTSIYSKIKFAQAQGFLDQNCAVALATDFNPGSCQIDNLPLIASLGALHCGLSCAQAIAAVSFVAAKSLGLSECKGALAPGYDGDFIIHPLQSKEQWIADFGRHKPSHVFLNGAPAISENPS</sequence>
<evidence type="ECO:0000256" key="2">
    <source>
        <dbReference type="ARBA" id="ARBA00012864"/>
    </source>
</evidence>
<name>A0A1Y6B7C4_9BACT</name>
<evidence type="ECO:0000259" key="9">
    <source>
        <dbReference type="Pfam" id="PF01979"/>
    </source>
</evidence>
<dbReference type="GO" id="GO:0005737">
    <property type="term" value="C:cytoplasm"/>
    <property type="evidence" value="ECO:0007669"/>
    <property type="project" value="UniProtKB-UniRule"/>
</dbReference>
<dbReference type="PANTHER" id="PTHR42752:SF1">
    <property type="entry name" value="IMIDAZOLONEPROPIONASE-RELATED"/>
    <property type="match status" value="1"/>
</dbReference>
<dbReference type="AlphaFoldDB" id="A0A1Y6B7C4"/>
<dbReference type="InterPro" id="IPR032466">
    <property type="entry name" value="Metal_Hydrolase"/>
</dbReference>
<evidence type="ECO:0000256" key="6">
    <source>
        <dbReference type="ARBA" id="ARBA00022833"/>
    </source>
</evidence>
<dbReference type="Gene3D" id="2.30.40.10">
    <property type="entry name" value="Urease, subunit C, domain 1"/>
    <property type="match status" value="1"/>
</dbReference>
<dbReference type="EMBL" id="FWZT01000002">
    <property type="protein sequence ID" value="SME94438.1"/>
    <property type="molecule type" value="Genomic_DNA"/>
</dbReference>
<dbReference type="GO" id="GO:0046872">
    <property type="term" value="F:metal ion binding"/>
    <property type="evidence" value="ECO:0007669"/>
    <property type="project" value="UniProtKB-KW"/>
</dbReference>
<keyword evidence="7" id="KW-0408">Iron</keyword>
<keyword evidence="5" id="KW-0369">Histidine metabolism</keyword>
<proteinExistence type="predicted"/>
<dbReference type="NCBIfam" id="TIGR01224">
    <property type="entry name" value="hutI"/>
    <property type="match status" value="1"/>
</dbReference>
<dbReference type="Pfam" id="PF01979">
    <property type="entry name" value="Amidohydro_1"/>
    <property type="match status" value="1"/>
</dbReference>
<evidence type="ECO:0000313" key="11">
    <source>
        <dbReference type="Proteomes" id="UP000192907"/>
    </source>
</evidence>
<protein>
    <recommendedName>
        <fullName evidence="2 8">Imidazolonepropionase</fullName>
        <ecNumber evidence="2 8">3.5.2.7</ecNumber>
    </recommendedName>
</protein>
<dbReference type="RefSeq" id="WP_132315524.1">
    <property type="nucleotide sequence ID" value="NZ_FWZT01000002.1"/>
</dbReference>
<dbReference type="EC" id="3.5.2.7" evidence="2 8"/>
<keyword evidence="6" id="KW-0862">Zinc</keyword>